<dbReference type="Gene3D" id="3.40.50.2300">
    <property type="match status" value="2"/>
</dbReference>
<evidence type="ECO:0000313" key="10">
    <source>
        <dbReference type="Proteomes" id="UP000183667"/>
    </source>
</evidence>
<dbReference type="EMBL" id="QTNY01000002">
    <property type="protein sequence ID" value="RQP83079.1"/>
    <property type="molecule type" value="Genomic_DNA"/>
</dbReference>
<evidence type="ECO:0000313" key="5">
    <source>
        <dbReference type="EMBL" id="OJA49086.1"/>
    </source>
</evidence>
<evidence type="ECO:0000313" key="3">
    <source>
        <dbReference type="EMBL" id="KVM35751.1"/>
    </source>
</evidence>
<dbReference type="EMBL" id="MEAU01000010">
    <property type="protein sequence ID" value="OJA49086.1"/>
    <property type="molecule type" value="Genomic_DNA"/>
</dbReference>
<dbReference type="Pfam" id="PF04392">
    <property type="entry name" value="ABC_sub_bind"/>
    <property type="match status" value="1"/>
</dbReference>
<dbReference type="Proteomes" id="UP000183667">
    <property type="component" value="Unassembled WGS sequence"/>
</dbReference>
<evidence type="ECO:0000313" key="8">
    <source>
        <dbReference type="Proteomes" id="UP000061665"/>
    </source>
</evidence>
<dbReference type="Proteomes" id="UP000056732">
    <property type="component" value="Unassembled WGS sequence"/>
</dbReference>
<evidence type="ECO:0000313" key="7">
    <source>
        <dbReference type="Proteomes" id="UP000056732"/>
    </source>
</evidence>
<comment type="caution">
    <text evidence="2">The sequence shown here is derived from an EMBL/GenBank/DDBJ whole genome shotgun (WGS) entry which is preliminary data.</text>
</comment>
<dbReference type="RefSeq" id="WP_059526436.1">
    <property type="nucleotide sequence ID" value="NZ_CABVPQ010000094.1"/>
</dbReference>
<dbReference type="InterPro" id="IPR028082">
    <property type="entry name" value="Peripla_BP_I"/>
</dbReference>
<reference evidence="6 11" key="4">
    <citation type="submission" date="2018-08" db="EMBL/GenBank/DDBJ databases">
        <title>Comparative analysis of Burkholderia isolates from Puerto Rico.</title>
        <authorList>
            <person name="Hall C."/>
            <person name="Sahl J."/>
            <person name="Wagner D."/>
        </authorList>
    </citation>
    <scope>NUCLEOTIDE SEQUENCE [LARGE SCALE GENOMIC DNA]</scope>
    <source>
        <strain evidence="6 11">Bp8964</strain>
    </source>
</reference>
<evidence type="ECO:0000313" key="6">
    <source>
        <dbReference type="EMBL" id="RQP83079.1"/>
    </source>
</evidence>
<organism evidence="2 9">
    <name type="scientific">Burkholderia ubonensis</name>
    <dbReference type="NCBI Taxonomy" id="101571"/>
    <lineage>
        <taxon>Bacteria</taxon>
        <taxon>Pseudomonadati</taxon>
        <taxon>Pseudomonadota</taxon>
        <taxon>Betaproteobacteria</taxon>
        <taxon>Burkholderiales</taxon>
        <taxon>Burkholderiaceae</taxon>
        <taxon>Burkholderia</taxon>
        <taxon>Burkholderia cepacia complex</taxon>
    </lineage>
</organism>
<reference evidence="7 8" key="1">
    <citation type="submission" date="2015-11" db="EMBL/GenBank/DDBJ databases">
        <title>Expanding the genomic diversity of Burkholderia species for the development of highly accurate diagnostics.</title>
        <authorList>
            <person name="Sahl J."/>
            <person name="Keim P."/>
            <person name="Wagner D."/>
        </authorList>
    </citation>
    <scope>NUCLEOTIDE SEQUENCE [LARGE SCALE GENOMIC DNA]</scope>
    <source>
        <strain evidence="4 7">MSMB1137WGS</strain>
        <strain evidence="3 8">MSMB2058</strain>
        <strain evidence="2 9">RF32-BP4</strain>
    </source>
</reference>
<reference evidence="5" key="3">
    <citation type="submission" date="2016-08" db="EMBL/GenBank/DDBJ databases">
        <authorList>
            <person name="Price E.P."/>
            <person name="Currie B.J."/>
            <person name="Wagner D.M."/>
        </authorList>
    </citation>
    <scope>NUCLEOTIDE SEQUENCE</scope>
    <source>
        <strain evidence="5">MSMB0103</strain>
    </source>
</reference>
<feature type="signal peptide" evidence="1">
    <location>
        <begin position="1"/>
        <end position="27"/>
    </location>
</feature>
<evidence type="ECO:0000313" key="4">
    <source>
        <dbReference type="EMBL" id="KVT59810.1"/>
    </source>
</evidence>
<dbReference type="EMBL" id="LPDO01000027">
    <property type="protein sequence ID" value="KVT59810.1"/>
    <property type="molecule type" value="Genomic_DNA"/>
</dbReference>
<evidence type="ECO:0000313" key="9">
    <source>
        <dbReference type="Proteomes" id="UP000065521"/>
    </source>
</evidence>
<keyword evidence="1" id="KW-0732">Signal</keyword>
<proteinExistence type="predicted"/>
<dbReference type="Proteomes" id="UP000273734">
    <property type="component" value="Unassembled WGS sequence"/>
</dbReference>
<dbReference type="CDD" id="cd06325">
    <property type="entry name" value="PBP1_ABC_unchar_transporter"/>
    <property type="match status" value="1"/>
</dbReference>
<dbReference type="Proteomes" id="UP000065521">
    <property type="component" value="Unassembled WGS sequence"/>
</dbReference>
<dbReference type="SUPFAM" id="SSF53822">
    <property type="entry name" value="Periplasmic binding protein-like I"/>
    <property type="match status" value="1"/>
</dbReference>
<dbReference type="EMBL" id="LOZE01000035">
    <property type="protein sequence ID" value="KVM35751.1"/>
    <property type="molecule type" value="Genomic_DNA"/>
</dbReference>
<evidence type="ECO:0000313" key="11">
    <source>
        <dbReference type="Proteomes" id="UP000273734"/>
    </source>
</evidence>
<dbReference type="InterPro" id="IPR007487">
    <property type="entry name" value="ABC_transpt-TYRBP-like"/>
</dbReference>
<dbReference type="PANTHER" id="PTHR35271:SF1">
    <property type="entry name" value="ABC TRANSPORTER, SUBSTRATE-BINDING LIPOPROTEIN"/>
    <property type="match status" value="1"/>
</dbReference>
<dbReference type="Proteomes" id="UP000061665">
    <property type="component" value="Unassembled WGS sequence"/>
</dbReference>
<dbReference type="PANTHER" id="PTHR35271">
    <property type="entry name" value="ABC TRANSPORTER, SUBSTRATE-BINDING LIPOPROTEIN-RELATED"/>
    <property type="match status" value="1"/>
</dbReference>
<dbReference type="AlphaFoldDB" id="A0A102MUJ8"/>
<feature type="chain" id="PRO_5014528647" evidence="1">
    <location>
        <begin position="28"/>
        <end position="321"/>
    </location>
</feature>
<sequence length="321" mass="33261">MKRFKTFAIRSITAGVAALALAGAAQAQTVKVLSIVDHPALDAIRDGVRAELKAEGYGDDKLKWEYQSAQGNTGTAAQIARKFVGDQPDVIVAIATPAAQAVVASTKSVPVVYSGVTDPVAAQLVKGWGPAGTNVTGVSDKLPLDRQVALIKRVVPKAKTVGMVYNPGEANSVVVVKELKEILAKQGMTLKEAAAPRTVDIGPAAKSLIGKVDVIYTNTDNNVVSAYEALVKVANEAKIPLVAGDTDSVKRGGIAALGINYGDLGRQTGKVVARILKGEKPGAIASETSSNLELFVNTGAAAKQGVTLSQDLVKDAKTVIK</sequence>
<evidence type="ECO:0000256" key="1">
    <source>
        <dbReference type="SAM" id="SignalP"/>
    </source>
</evidence>
<gene>
    <name evidence="5" type="ORF">BGV66_08325</name>
    <name evidence="6" type="ORF">DF015_02640</name>
    <name evidence="2" type="ORF">WI38_17665</name>
    <name evidence="3" type="ORF">WJ53_31365</name>
    <name evidence="4" type="ORF">WK53_25790</name>
</gene>
<protein>
    <submittedName>
        <fullName evidence="2">ABC transporter substrate-binding protein</fullName>
    </submittedName>
</protein>
<reference evidence="10" key="2">
    <citation type="submission" date="2016-08" db="EMBL/GenBank/DDBJ databases">
        <title>Population biology and virulence potential of Burkholderia ubonensis.</title>
        <authorList>
            <person name="Price E.P."/>
            <person name="Currie B.J."/>
            <person name="Wagner D.M."/>
        </authorList>
    </citation>
    <scope>NUCLEOTIDE SEQUENCE [LARGE SCALE GENOMIC DNA]</scope>
    <source>
        <strain evidence="10">MSMB0103</strain>
    </source>
</reference>
<accession>A0A102MUJ8</accession>
<name>A0A102MUJ8_9BURK</name>
<evidence type="ECO:0000313" key="2">
    <source>
        <dbReference type="EMBL" id="KUZ88616.1"/>
    </source>
</evidence>
<dbReference type="EMBL" id="LOTN01000036">
    <property type="protein sequence ID" value="KUZ88616.1"/>
    <property type="molecule type" value="Genomic_DNA"/>
</dbReference>